<feature type="non-terminal residue" evidence="1">
    <location>
        <position position="1"/>
    </location>
</feature>
<sequence>ELARDEIPIILEPELLKHIEDNFTRDQRQWKWAIRHSASRVFTITEMYNFLGSAGGDEARAEAWLPTLDEFT</sequence>
<dbReference type="EMBL" id="QRBW01000604">
    <property type="protein sequence ID" value="RDT45976.1"/>
    <property type="molecule type" value="Genomic_DNA"/>
</dbReference>
<reference evidence="1 2" key="1">
    <citation type="submission" date="2018-07" db="EMBL/GenBank/DDBJ databases">
        <title>The use of a cohorting ward and systematic surveillance cultures for the control of a Klebsiella pneumoniae carbapenemase (KPC)-producing Enterobacteriaceae outbreak.</title>
        <authorList>
            <person name="Doi Y."/>
        </authorList>
    </citation>
    <scope>NUCLEOTIDE SEQUENCE [LARGE SCALE GENOMIC DNA]</scope>
    <source>
        <strain evidence="1 2">1-RC-17-04017</strain>
    </source>
</reference>
<evidence type="ECO:0000313" key="2">
    <source>
        <dbReference type="Proteomes" id="UP000255291"/>
    </source>
</evidence>
<evidence type="ECO:0000313" key="1">
    <source>
        <dbReference type="EMBL" id="RDT45976.1"/>
    </source>
</evidence>
<dbReference type="Proteomes" id="UP000255291">
    <property type="component" value="Unassembled WGS sequence"/>
</dbReference>
<feature type="non-terminal residue" evidence="1">
    <location>
        <position position="72"/>
    </location>
</feature>
<organism evidence="1 2">
    <name type="scientific">Enterobacter roggenkampii</name>
    <dbReference type="NCBI Taxonomy" id="1812935"/>
    <lineage>
        <taxon>Bacteria</taxon>
        <taxon>Pseudomonadati</taxon>
        <taxon>Pseudomonadota</taxon>
        <taxon>Gammaproteobacteria</taxon>
        <taxon>Enterobacterales</taxon>
        <taxon>Enterobacteriaceae</taxon>
        <taxon>Enterobacter</taxon>
        <taxon>Enterobacter cloacae complex</taxon>
    </lineage>
</organism>
<protein>
    <submittedName>
        <fullName evidence="1">Uncharacterized protein</fullName>
    </submittedName>
</protein>
<proteinExistence type="predicted"/>
<dbReference type="AlphaFoldDB" id="A0ABD7GN66"/>
<comment type="caution">
    <text evidence="1">The sequence shown here is derived from an EMBL/GenBank/DDBJ whole genome shotgun (WGS) entry which is preliminary data.</text>
</comment>
<name>A0ABD7GN66_9ENTR</name>
<gene>
    <name evidence="1" type="ORF">DXF87_27110</name>
</gene>
<dbReference type="RefSeq" id="WP_205744118.1">
    <property type="nucleotide sequence ID" value="NZ_QRBW01000604.1"/>
</dbReference>
<accession>A0ABD7GN66</accession>